<evidence type="ECO:0000313" key="4">
    <source>
        <dbReference type="Proteomes" id="UP000000311"/>
    </source>
</evidence>
<evidence type="ECO:0000256" key="1">
    <source>
        <dbReference type="SAM" id="MobiDB-lite"/>
    </source>
</evidence>
<evidence type="ECO:0000313" key="3">
    <source>
        <dbReference type="EMBL" id="EFN66016.1"/>
    </source>
</evidence>
<feature type="compositionally biased region" description="Basic and acidic residues" evidence="1">
    <location>
        <begin position="138"/>
        <end position="151"/>
    </location>
</feature>
<feature type="domain" description="Myb/SANT-like DNA-binding" evidence="2">
    <location>
        <begin position="20"/>
        <end position="106"/>
    </location>
</feature>
<keyword evidence="4" id="KW-1185">Reference proteome</keyword>
<dbReference type="InParanoid" id="E2AKM0"/>
<feature type="compositionally biased region" description="Basic residues" evidence="1">
    <location>
        <begin position="280"/>
        <end position="290"/>
    </location>
</feature>
<feature type="region of interest" description="Disordered" evidence="1">
    <location>
        <begin position="253"/>
        <end position="290"/>
    </location>
</feature>
<dbReference type="PANTHER" id="PTHR47595">
    <property type="entry name" value="HEAT SHOCK 70 KDA PROTEIN 14"/>
    <property type="match status" value="1"/>
</dbReference>
<evidence type="ECO:0000259" key="2">
    <source>
        <dbReference type="Pfam" id="PF13837"/>
    </source>
</evidence>
<dbReference type="AlphaFoldDB" id="E2AKM0"/>
<sequence>NEQNIGEQVCDKTNEEKSKLWTNELTLGLIALVEEHQNQFQNSVKKYVWMKISNILQDKFSSLVTWQQCDTKWKGLLKMYKDIKEHNSTSGKGRKRWEYFEVMNNILHNKLEITPVATCSSSKGLVINKELTTSTDETSQREQSPRASKETWKAFQRLRRPSGGVCSATTRSSSNLTSRAHPILQACIRLGSTPIYPGVLGHAHIPHSILIRPVRKEVERRAALGGTFPLTPADPEIPIELSVSRNLREVPRGQLRSAEQARVKTGSHTAQARHTEKYPARRTNKCARSR</sequence>
<dbReference type="EMBL" id="GL440327">
    <property type="protein sequence ID" value="EFN66016.1"/>
    <property type="molecule type" value="Genomic_DNA"/>
</dbReference>
<reference evidence="3 4" key="1">
    <citation type="journal article" date="2010" name="Science">
        <title>Genomic comparison of the ants Camponotus floridanus and Harpegnathos saltator.</title>
        <authorList>
            <person name="Bonasio R."/>
            <person name="Zhang G."/>
            <person name="Ye C."/>
            <person name="Mutti N.S."/>
            <person name="Fang X."/>
            <person name="Qin N."/>
            <person name="Donahue G."/>
            <person name="Yang P."/>
            <person name="Li Q."/>
            <person name="Li C."/>
            <person name="Zhang P."/>
            <person name="Huang Z."/>
            <person name="Berger S.L."/>
            <person name="Reinberg D."/>
            <person name="Wang J."/>
            <person name="Liebig J."/>
        </authorList>
    </citation>
    <scope>NUCLEOTIDE SEQUENCE [LARGE SCALE GENOMIC DNA]</scope>
    <source>
        <strain evidence="4">C129</strain>
    </source>
</reference>
<protein>
    <recommendedName>
        <fullName evidence="2">Myb/SANT-like DNA-binding domain-containing protein</fullName>
    </recommendedName>
</protein>
<dbReference type="InterPro" id="IPR044822">
    <property type="entry name" value="Myb_DNA-bind_4"/>
</dbReference>
<dbReference type="PANTHER" id="PTHR47595:SF1">
    <property type="entry name" value="MYB_SANT-LIKE DNA-BINDING DOMAIN-CONTAINING PROTEIN"/>
    <property type="match status" value="1"/>
</dbReference>
<proteinExistence type="predicted"/>
<name>E2AKM0_CAMFO</name>
<gene>
    <name evidence="3" type="ORF">EAG_09159</name>
</gene>
<dbReference type="Pfam" id="PF13837">
    <property type="entry name" value="Myb_DNA-bind_4"/>
    <property type="match status" value="1"/>
</dbReference>
<feature type="region of interest" description="Disordered" evidence="1">
    <location>
        <begin position="131"/>
        <end position="151"/>
    </location>
</feature>
<organism evidence="4">
    <name type="scientific">Camponotus floridanus</name>
    <name type="common">Florida carpenter ant</name>
    <dbReference type="NCBI Taxonomy" id="104421"/>
    <lineage>
        <taxon>Eukaryota</taxon>
        <taxon>Metazoa</taxon>
        <taxon>Ecdysozoa</taxon>
        <taxon>Arthropoda</taxon>
        <taxon>Hexapoda</taxon>
        <taxon>Insecta</taxon>
        <taxon>Pterygota</taxon>
        <taxon>Neoptera</taxon>
        <taxon>Endopterygota</taxon>
        <taxon>Hymenoptera</taxon>
        <taxon>Apocrita</taxon>
        <taxon>Aculeata</taxon>
        <taxon>Formicoidea</taxon>
        <taxon>Formicidae</taxon>
        <taxon>Formicinae</taxon>
        <taxon>Camponotus</taxon>
    </lineage>
</organism>
<dbReference type="Proteomes" id="UP000000311">
    <property type="component" value="Unassembled WGS sequence"/>
</dbReference>
<accession>E2AKM0</accession>
<dbReference type="Gene3D" id="1.10.10.60">
    <property type="entry name" value="Homeodomain-like"/>
    <property type="match status" value="1"/>
</dbReference>
<feature type="non-terminal residue" evidence="3">
    <location>
        <position position="1"/>
    </location>
</feature>